<accession>A0A3P3YH34</accession>
<comment type="similarity">
    <text evidence="4">Belongs to the inner dynein arm light chain family.</text>
</comment>
<evidence type="ECO:0000256" key="6">
    <source>
        <dbReference type="SAM" id="MobiDB-lite"/>
    </source>
</evidence>
<keyword evidence="3" id="KW-0505">Motor protein</keyword>
<name>A0A3P3YH34_PLABS</name>
<evidence type="ECO:0000256" key="3">
    <source>
        <dbReference type="ARBA" id="ARBA00023175"/>
    </source>
</evidence>
<evidence type="ECO:0000256" key="4">
    <source>
        <dbReference type="ARBA" id="ARBA00038114"/>
    </source>
</evidence>
<evidence type="ECO:0000313" key="8">
    <source>
        <dbReference type="Proteomes" id="UP000290189"/>
    </source>
</evidence>
<dbReference type="Proteomes" id="UP000290189">
    <property type="component" value="Unassembled WGS sequence"/>
</dbReference>
<sequence>MLQRSLHRRPGPLGKHNGGRDFIRGRQHRDAHNGSHTERSDEHHGQRDIPAGRPTCHRGGNNFSKSSTRLAAFANCDTEQRRKPVGRGRAPVAAVSSISGARVPPECAAQSVMDTAPAAVVTDLQPVDAIAETLVQYEANAGEGPSSPLKGKVQQIRDVLNAMLPPRVVNGKTQQVSMKPASREDVIKLQMALDERLQLRQARETGICPVREELYSQTLDELIRQVTIECPERGLLLLRVRDETRMTIAAYQTLYESSIVFGIRKSLQAELGTGTLSGKLGELEATKAQLKAKLDALHAQREKIEQTDAERRSVAEKKRLEEKEFVKFQRQHLETFLKSTVG</sequence>
<feature type="compositionally biased region" description="Basic and acidic residues" evidence="6">
    <location>
        <begin position="18"/>
        <end position="47"/>
    </location>
</feature>
<organism evidence="7 8">
    <name type="scientific">Plasmodiophora brassicae</name>
    <name type="common">Clubroot disease agent</name>
    <dbReference type="NCBI Taxonomy" id="37360"/>
    <lineage>
        <taxon>Eukaryota</taxon>
        <taxon>Sar</taxon>
        <taxon>Rhizaria</taxon>
        <taxon>Endomyxa</taxon>
        <taxon>Phytomyxea</taxon>
        <taxon>Plasmodiophorida</taxon>
        <taxon>Plasmodiophoridae</taxon>
        <taxon>Plasmodiophora</taxon>
    </lineage>
</organism>
<dbReference type="AlphaFoldDB" id="A0A3P3YH34"/>
<evidence type="ECO:0000256" key="5">
    <source>
        <dbReference type="SAM" id="Coils"/>
    </source>
</evidence>
<feature type="region of interest" description="Disordered" evidence="6">
    <location>
        <begin position="1"/>
        <end position="64"/>
    </location>
</feature>
<dbReference type="EMBL" id="OVEO01000012">
    <property type="protein sequence ID" value="SPQ99492.1"/>
    <property type="molecule type" value="Genomic_DNA"/>
</dbReference>
<evidence type="ECO:0000313" key="7">
    <source>
        <dbReference type="EMBL" id="SPQ99492.1"/>
    </source>
</evidence>
<proteinExistence type="inferred from homology"/>
<evidence type="ECO:0008006" key="9">
    <source>
        <dbReference type="Google" id="ProtNLM"/>
    </source>
</evidence>
<feature type="coiled-coil region" evidence="5">
    <location>
        <begin position="280"/>
        <end position="307"/>
    </location>
</feature>
<keyword evidence="7" id="KW-0496">Mitochondrion</keyword>
<reference evidence="7 8" key="1">
    <citation type="submission" date="2018-03" db="EMBL/GenBank/DDBJ databases">
        <authorList>
            <person name="Fogelqvist J."/>
        </authorList>
    </citation>
    <scope>NUCLEOTIDE SEQUENCE [LARGE SCALE GENOMIC DNA]</scope>
</reference>
<dbReference type="GO" id="GO:0030286">
    <property type="term" value="C:dynein complex"/>
    <property type="evidence" value="ECO:0007669"/>
    <property type="project" value="UniProtKB-KW"/>
</dbReference>
<dbReference type="PANTHER" id="PTHR13183:SF0">
    <property type="entry name" value="AXONEMAL DYNEIN LIGHT INTERMEDIATE POLYPEPTIDE 1"/>
    <property type="match status" value="1"/>
</dbReference>
<keyword evidence="1" id="KW-0243">Dynein</keyword>
<feature type="compositionally biased region" description="Basic residues" evidence="6">
    <location>
        <begin position="1"/>
        <end position="10"/>
    </location>
</feature>
<evidence type="ECO:0000256" key="2">
    <source>
        <dbReference type="ARBA" id="ARBA00023054"/>
    </source>
</evidence>
<dbReference type="GO" id="GO:0005930">
    <property type="term" value="C:axoneme"/>
    <property type="evidence" value="ECO:0007669"/>
    <property type="project" value="TreeGrafter"/>
</dbReference>
<dbReference type="PANTHER" id="PTHR13183">
    <property type="entry name" value="AXONEMAL INNER ARM DYNEIN LIGHT CHAIN 28"/>
    <property type="match status" value="1"/>
</dbReference>
<dbReference type="Pfam" id="PF10211">
    <property type="entry name" value="Ax_dynein_light"/>
    <property type="match status" value="1"/>
</dbReference>
<keyword evidence="2 5" id="KW-0175">Coiled coil</keyword>
<protein>
    <recommendedName>
        <fullName evidence="9">33 kDa inner dynein arm light chain, axonemal</fullName>
    </recommendedName>
</protein>
<geneLocation type="mitochondrion" evidence="7"/>
<dbReference type="GO" id="GO:0045504">
    <property type="term" value="F:dynein heavy chain binding"/>
    <property type="evidence" value="ECO:0007669"/>
    <property type="project" value="TreeGrafter"/>
</dbReference>
<dbReference type="InterPro" id="IPR019347">
    <property type="entry name" value="Axonemal_dynein_light_chain"/>
</dbReference>
<evidence type="ECO:0000256" key="1">
    <source>
        <dbReference type="ARBA" id="ARBA00023017"/>
    </source>
</evidence>
<gene>
    <name evidence="7" type="ORF">PLBR_LOCUS6707</name>
</gene>